<evidence type="ECO:0000313" key="2">
    <source>
        <dbReference type="Proteomes" id="UP000095287"/>
    </source>
</evidence>
<dbReference type="WBParaSite" id="L893_g6016.t1">
    <property type="protein sequence ID" value="L893_g6016.t1"/>
    <property type="gene ID" value="L893_g6016"/>
</dbReference>
<evidence type="ECO:0000313" key="3">
    <source>
        <dbReference type="WBParaSite" id="L893_g6016.t1"/>
    </source>
</evidence>
<accession>A0A1I8AI85</accession>
<protein>
    <submittedName>
        <fullName evidence="3">Uncharacterized protein</fullName>
    </submittedName>
</protein>
<dbReference type="AlphaFoldDB" id="A0A1I8AI85"/>
<dbReference type="Proteomes" id="UP000095287">
    <property type="component" value="Unplaced"/>
</dbReference>
<name>A0A1I8AI85_9BILA</name>
<reference evidence="3" key="1">
    <citation type="submission" date="2016-11" db="UniProtKB">
        <authorList>
            <consortium name="WormBaseParasite"/>
        </authorList>
    </citation>
    <scope>IDENTIFICATION</scope>
</reference>
<feature type="region of interest" description="Disordered" evidence="1">
    <location>
        <begin position="1"/>
        <end position="28"/>
    </location>
</feature>
<sequence>MLPERSKTIPLSRASSRAEDQEDGIENSKAIRTQSHYRCFGCAPHAVRSTKKGDETTNWTGGLLRITWSCGA</sequence>
<keyword evidence="2" id="KW-1185">Reference proteome</keyword>
<organism evidence="2 3">
    <name type="scientific">Steinernema glaseri</name>
    <dbReference type="NCBI Taxonomy" id="37863"/>
    <lineage>
        <taxon>Eukaryota</taxon>
        <taxon>Metazoa</taxon>
        <taxon>Ecdysozoa</taxon>
        <taxon>Nematoda</taxon>
        <taxon>Chromadorea</taxon>
        <taxon>Rhabditida</taxon>
        <taxon>Tylenchina</taxon>
        <taxon>Panagrolaimomorpha</taxon>
        <taxon>Strongyloidoidea</taxon>
        <taxon>Steinernematidae</taxon>
        <taxon>Steinernema</taxon>
    </lineage>
</organism>
<evidence type="ECO:0000256" key="1">
    <source>
        <dbReference type="SAM" id="MobiDB-lite"/>
    </source>
</evidence>
<proteinExistence type="predicted"/>